<dbReference type="SUPFAM" id="SSF56399">
    <property type="entry name" value="ADP-ribosylation"/>
    <property type="match status" value="1"/>
</dbReference>
<organism evidence="2 3">
    <name type="scientific">Cellulomonas chengniuliangii</name>
    <dbReference type="NCBI Taxonomy" id="2968084"/>
    <lineage>
        <taxon>Bacteria</taxon>
        <taxon>Bacillati</taxon>
        <taxon>Actinomycetota</taxon>
        <taxon>Actinomycetes</taxon>
        <taxon>Micrococcales</taxon>
        <taxon>Cellulomonadaceae</taxon>
        <taxon>Cellulomonas</taxon>
    </lineage>
</organism>
<dbReference type="EMBL" id="CP101988">
    <property type="protein sequence ID" value="UUI75274.1"/>
    <property type="molecule type" value="Genomic_DNA"/>
</dbReference>
<evidence type="ECO:0000313" key="2">
    <source>
        <dbReference type="EMBL" id="UUI75274.1"/>
    </source>
</evidence>
<protein>
    <submittedName>
        <fullName evidence="2">ADP-ribosyltransferase</fullName>
    </submittedName>
</protein>
<feature type="domain" description="ADP ribosyltransferase" evidence="1">
    <location>
        <begin position="301"/>
        <end position="435"/>
    </location>
</feature>
<dbReference type="PROSITE" id="PS51996">
    <property type="entry name" value="TR_MART"/>
    <property type="match status" value="1"/>
</dbReference>
<evidence type="ECO:0000259" key="1">
    <source>
        <dbReference type="Pfam" id="PF03496"/>
    </source>
</evidence>
<proteinExistence type="predicted"/>
<dbReference type="Gene3D" id="3.90.176.10">
    <property type="entry name" value="Toxin ADP-ribosyltransferase, Chain A, domain 1"/>
    <property type="match status" value="1"/>
</dbReference>
<evidence type="ECO:0000313" key="3">
    <source>
        <dbReference type="Proteomes" id="UP001316189"/>
    </source>
</evidence>
<dbReference type="RefSeq" id="WP_227568647.1">
    <property type="nucleotide sequence ID" value="NZ_CP101988.1"/>
</dbReference>
<dbReference type="Pfam" id="PF03496">
    <property type="entry name" value="ADPrib_exo_Tox"/>
    <property type="match status" value="1"/>
</dbReference>
<name>A0ABY5KXX7_9CELL</name>
<accession>A0ABY5KXX7</accession>
<dbReference type="InterPro" id="IPR003540">
    <property type="entry name" value="ADP-ribosyltransferase"/>
</dbReference>
<gene>
    <name evidence="2" type="ORF">NP064_16175</name>
</gene>
<reference evidence="2 3" key="1">
    <citation type="submission" date="2022-07" db="EMBL/GenBank/DDBJ databases">
        <title>Novel species in genus cellulomonas.</title>
        <authorList>
            <person name="Ye L."/>
        </authorList>
    </citation>
    <scope>NUCLEOTIDE SEQUENCE [LARGE SCALE GENOMIC DNA]</scope>
    <source>
        <strain evidence="3">zg-Y338</strain>
    </source>
</reference>
<keyword evidence="3" id="KW-1185">Reference proteome</keyword>
<dbReference type="Proteomes" id="UP001316189">
    <property type="component" value="Chromosome"/>
</dbReference>
<sequence>MSANPLVAGPVNTSSAFGGLGVVESVADLCSALESGSWLSTGMAGVGAVMDVAATVIDPLGSLIAAGLGWLMEHLQPLKGWLNDLTGDAGAVLGFAGTWDNVAGAMGAAGDELVRVVRADLEDMSGESITAYAAYADALAERIRVTGDSASAMGSALTTCAMVVQVVHDLVRDTLAQLVGSIISWAAEAVFTLGLATPVIVGQVSTRVSSLATKVGKSVTDVLTSAKSLKNLLEAMKDALRQLAGSVRAKSPDVGDVFLPSRLPSTPPARTALPDISDLSHPRDGGDLDAWADAVAGRHPDLTPDEVKAIYRYTTDDGYEEMNGFLRGTSPPSPQDAARIQRDVDDAVAGLSKLPQTSGTYFRGTDLPADVLQRWQPGEKVSDPAFWSTSTKPSIAEEFRNGGNAFITIRGGRRGVDVRALSHYGREAEVLVLPGAPLRVMSREWDPGGFWQMAAREVVDDIS</sequence>